<dbReference type="OMA" id="HEENCHS"/>
<evidence type="ECO:0000256" key="2">
    <source>
        <dbReference type="SAM" id="MobiDB-lite"/>
    </source>
</evidence>
<accession>A0A8B7Y300</accession>
<dbReference type="InterPro" id="IPR029672">
    <property type="entry name" value="FAM199X_fam"/>
</dbReference>
<sequence>MLAEYNIPFQSPRSLGEEPVFLGTDDDLFQLDIDLIHVRTEDTITLNGLQGSIGEDLDEACLRLAAEHTLQETATTTLGKVEAVFGSPGSDYLAGAYLTALHDQDDIGKSEAHLASEFLQSDLDLACSIELSDSDDSLAHSTLSDIASPGPSSPTAKRKKLCPQWSEMDSEERARELDLIMHAIADRASIREQLELLRLIGQDTTVLPSDSRFQIDAAIIDDEKLESVREYLNQLAFHRSEADAESCEEQCHTQREPRYKKTQERRAQHRANRKRRNKEWKQGLKEKRSGLFDQEVVLSLQMQDDEEEIDILD</sequence>
<keyword evidence="3" id="KW-1185">Reference proteome</keyword>
<feature type="compositionally biased region" description="Basic and acidic residues" evidence="2">
    <location>
        <begin position="249"/>
        <end position="266"/>
    </location>
</feature>
<dbReference type="AlphaFoldDB" id="A0A8B7Y300"/>
<comment type="similarity">
    <text evidence="1">Belongs to the FAM199 family.</text>
</comment>
<evidence type="ECO:0000313" key="4">
    <source>
        <dbReference type="RefSeq" id="XP_022086907.1"/>
    </source>
</evidence>
<dbReference type="GeneID" id="110977256"/>
<feature type="compositionally biased region" description="Basic residues" evidence="2">
    <location>
        <begin position="267"/>
        <end position="278"/>
    </location>
</feature>
<organism evidence="3 4">
    <name type="scientific">Acanthaster planci</name>
    <name type="common">Crown-of-thorns starfish</name>
    <dbReference type="NCBI Taxonomy" id="133434"/>
    <lineage>
        <taxon>Eukaryota</taxon>
        <taxon>Metazoa</taxon>
        <taxon>Echinodermata</taxon>
        <taxon>Eleutherozoa</taxon>
        <taxon>Asterozoa</taxon>
        <taxon>Asteroidea</taxon>
        <taxon>Valvatacea</taxon>
        <taxon>Valvatida</taxon>
        <taxon>Acanthasteridae</taxon>
        <taxon>Acanthaster</taxon>
    </lineage>
</organism>
<dbReference type="KEGG" id="aplc:110977256"/>
<evidence type="ECO:0000313" key="3">
    <source>
        <dbReference type="Proteomes" id="UP000694845"/>
    </source>
</evidence>
<protein>
    <submittedName>
        <fullName evidence="4">Uncharacterized protein LOC110977256</fullName>
    </submittedName>
</protein>
<reference evidence="4" key="1">
    <citation type="submission" date="2025-08" db="UniProtKB">
        <authorList>
            <consortium name="RefSeq"/>
        </authorList>
    </citation>
    <scope>IDENTIFICATION</scope>
</reference>
<dbReference type="PANTHER" id="PTHR32003">
    <property type="entry name" value="PROTEIN FAM199X"/>
    <property type="match status" value="1"/>
</dbReference>
<dbReference type="PANTHER" id="PTHR32003:SF1">
    <property type="entry name" value="PROTEIN FAM199X"/>
    <property type="match status" value="1"/>
</dbReference>
<dbReference type="OrthoDB" id="6365484at2759"/>
<name>A0A8B7Y300_ACAPL</name>
<dbReference type="Pfam" id="PF15814">
    <property type="entry name" value="FAM199X"/>
    <property type="match status" value="2"/>
</dbReference>
<dbReference type="Proteomes" id="UP000694845">
    <property type="component" value="Unplaced"/>
</dbReference>
<gene>
    <name evidence="4" type="primary">LOC110977256</name>
</gene>
<evidence type="ECO:0000256" key="1">
    <source>
        <dbReference type="ARBA" id="ARBA00009319"/>
    </source>
</evidence>
<dbReference type="RefSeq" id="XP_022086907.1">
    <property type="nucleotide sequence ID" value="XM_022231215.1"/>
</dbReference>
<feature type="region of interest" description="Disordered" evidence="2">
    <location>
        <begin position="249"/>
        <end position="286"/>
    </location>
</feature>
<feature type="region of interest" description="Disordered" evidence="2">
    <location>
        <begin position="140"/>
        <end position="161"/>
    </location>
</feature>
<proteinExistence type="inferred from homology"/>